<keyword evidence="3" id="KW-1185">Reference proteome</keyword>
<protein>
    <submittedName>
        <fullName evidence="2">Uncharacterized protein</fullName>
    </submittedName>
</protein>
<accession>A0ABN2FJU3</accession>
<gene>
    <name evidence="2" type="ORF">GCM10009744_47410</name>
</gene>
<organism evidence="2 3">
    <name type="scientific">Kribbella alba</name>
    <dbReference type="NCBI Taxonomy" id="190197"/>
    <lineage>
        <taxon>Bacteria</taxon>
        <taxon>Bacillati</taxon>
        <taxon>Actinomycetota</taxon>
        <taxon>Actinomycetes</taxon>
        <taxon>Propionibacteriales</taxon>
        <taxon>Kribbellaceae</taxon>
        <taxon>Kribbella</taxon>
    </lineage>
</organism>
<evidence type="ECO:0000313" key="2">
    <source>
        <dbReference type="EMBL" id="GAA1650369.1"/>
    </source>
</evidence>
<evidence type="ECO:0000256" key="1">
    <source>
        <dbReference type="SAM" id="SignalP"/>
    </source>
</evidence>
<feature type="chain" id="PRO_5045195029" evidence="1">
    <location>
        <begin position="21"/>
        <end position="236"/>
    </location>
</feature>
<comment type="caution">
    <text evidence="2">The sequence shown here is derived from an EMBL/GenBank/DDBJ whole genome shotgun (WGS) entry which is preliminary data.</text>
</comment>
<dbReference type="EMBL" id="BAAANE010000008">
    <property type="protein sequence ID" value="GAA1650369.1"/>
    <property type="molecule type" value="Genomic_DNA"/>
</dbReference>
<dbReference type="Proteomes" id="UP001501319">
    <property type="component" value="Unassembled WGS sequence"/>
</dbReference>
<dbReference type="PROSITE" id="PS51257">
    <property type="entry name" value="PROKAR_LIPOPROTEIN"/>
    <property type="match status" value="1"/>
</dbReference>
<sequence length="236" mass="24553">MSFARRLALAALTLGFGATAACSSELASPTPPSPGLLVRGGISAPVLASPTPQGHGLGAPGIRLSARPKADGSFDITEEVVLRNATVRLPLRLPQSGRRLQGMMTPTTPKATGLRIVGDGLPVPLDQPELSRSRVLQLFTAATKFAITYRLEDSSVRRQQSRPGRASAAIRPLTAGVDGSLPTDLIVVGGGLLNAVCPQLTETRCAVGQVPRLAIQQGIPAAKTLVVLQLDLPIQP</sequence>
<feature type="signal peptide" evidence="1">
    <location>
        <begin position="1"/>
        <end position="20"/>
    </location>
</feature>
<dbReference type="RefSeq" id="WP_344114206.1">
    <property type="nucleotide sequence ID" value="NZ_BAAANE010000008.1"/>
</dbReference>
<proteinExistence type="predicted"/>
<reference evidence="2 3" key="1">
    <citation type="journal article" date="2019" name="Int. J. Syst. Evol. Microbiol.">
        <title>The Global Catalogue of Microorganisms (GCM) 10K type strain sequencing project: providing services to taxonomists for standard genome sequencing and annotation.</title>
        <authorList>
            <consortium name="The Broad Institute Genomics Platform"/>
            <consortium name="The Broad Institute Genome Sequencing Center for Infectious Disease"/>
            <person name="Wu L."/>
            <person name="Ma J."/>
        </authorList>
    </citation>
    <scope>NUCLEOTIDE SEQUENCE [LARGE SCALE GENOMIC DNA]</scope>
    <source>
        <strain evidence="2 3">JCM 14306</strain>
    </source>
</reference>
<name>A0ABN2FJU3_9ACTN</name>
<keyword evidence="1" id="KW-0732">Signal</keyword>
<evidence type="ECO:0000313" key="3">
    <source>
        <dbReference type="Proteomes" id="UP001501319"/>
    </source>
</evidence>